<gene>
    <name evidence="5" type="ORF">J1605_020327</name>
</gene>
<comment type="caution">
    <text evidence="5">The sequence shown here is derived from an EMBL/GenBank/DDBJ whole genome shotgun (WGS) entry which is preliminary data.</text>
</comment>
<dbReference type="GO" id="GO:0007186">
    <property type="term" value="P:G protein-coupled receptor signaling pathway"/>
    <property type="evidence" value="ECO:0007669"/>
    <property type="project" value="TreeGrafter"/>
</dbReference>
<dbReference type="GO" id="GO:0005085">
    <property type="term" value="F:guanyl-nucleotide exchange factor activity"/>
    <property type="evidence" value="ECO:0007669"/>
    <property type="project" value="UniProtKB-UniRule"/>
</dbReference>
<evidence type="ECO:0000313" key="6">
    <source>
        <dbReference type="Proteomes" id="UP001159641"/>
    </source>
</evidence>
<dbReference type="PANTHER" id="PTHR12425">
    <property type="entry name" value="SYNEMBRYN"/>
    <property type="match status" value="1"/>
</dbReference>
<evidence type="ECO:0000313" key="5">
    <source>
        <dbReference type="EMBL" id="KAJ8791605.1"/>
    </source>
</evidence>
<dbReference type="EMBL" id="JAIQCJ010001201">
    <property type="protein sequence ID" value="KAJ8791605.1"/>
    <property type="molecule type" value="Genomic_DNA"/>
</dbReference>
<evidence type="ECO:0000256" key="2">
    <source>
        <dbReference type="ARBA" id="ARBA00022658"/>
    </source>
</evidence>
<comment type="similarity">
    <text evidence="1 4">Belongs to the synembryn family.</text>
</comment>
<dbReference type="PANTHER" id="PTHR12425:SF2">
    <property type="entry name" value="SYNEMBRYN-B"/>
    <property type="match status" value="1"/>
</dbReference>
<keyword evidence="2 4" id="KW-0344">Guanine-nucleotide releasing factor</keyword>
<dbReference type="GO" id="GO:0001965">
    <property type="term" value="F:G-protein alpha-subunit binding"/>
    <property type="evidence" value="ECO:0007669"/>
    <property type="project" value="UniProtKB-UniRule"/>
</dbReference>
<name>A0AB34HKS6_ESCRO</name>
<accession>A0AB34HKS6</accession>
<sequence length="172" mass="18904">MRITITWKKTKTDLAGFSINLITGHLEEPMPNPIDEMTEEQKEYEAMKLVNMLDKLSRAVRCPERCQRLPPAPELLHLLCSCRSERVAAHVAIGARLQPHSAPHPPPTSALPADRSSALEGRPFLPTATAMIQLPVSSHAVTVTVTSSWLVSPPQFPLFQCAFCTAARDASL</sequence>
<evidence type="ECO:0000256" key="1">
    <source>
        <dbReference type="ARBA" id="ARBA00009049"/>
    </source>
</evidence>
<proteinExistence type="inferred from homology"/>
<evidence type="ECO:0000256" key="3">
    <source>
        <dbReference type="ARBA" id="ARBA00023186"/>
    </source>
</evidence>
<dbReference type="InterPro" id="IPR019318">
    <property type="entry name" value="Gua_nucleotide_exch_fac_Ric8"/>
</dbReference>
<dbReference type="GO" id="GO:0005737">
    <property type="term" value="C:cytoplasm"/>
    <property type="evidence" value="ECO:0007669"/>
    <property type="project" value="UniProtKB-SubCell"/>
</dbReference>
<dbReference type="AlphaFoldDB" id="A0AB34HKS6"/>
<dbReference type="Proteomes" id="UP001159641">
    <property type="component" value="Unassembled WGS sequence"/>
</dbReference>
<keyword evidence="3" id="KW-0143">Chaperone</keyword>
<evidence type="ECO:0000256" key="4">
    <source>
        <dbReference type="RuleBase" id="RU369048"/>
    </source>
</evidence>
<keyword evidence="6" id="KW-1185">Reference proteome</keyword>
<protein>
    <recommendedName>
        <fullName evidence="4">Synembryn</fullName>
    </recommendedName>
    <alternativeName>
        <fullName evidence="4">Protein Ric-8</fullName>
    </alternativeName>
</protein>
<comment type="function">
    <text evidence="4">Chaperone that specifically binds and folds nascent G alpha proteins prior to G protein heterotrimer formation. Also acts as a guanine nucleotide exchange factor (GEF) for G alpha proteins by stimulating exchange of bound GDP for free GTP.</text>
</comment>
<comment type="subunit">
    <text evidence="4">Interacts with some GDP-bound G alpha proteins. Does not interact with G-alpha proteins when they are in complex with subunits beta and gamma.</text>
</comment>
<organism evidence="5 6">
    <name type="scientific">Eschrichtius robustus</name>
    <name type="common">California gray whale</name>
    <name type="synonym">Eschrichtius gibbosus</name>
    <dbReference type="NCBI Taxonomy" id="9764"/>
    <lineage>
        <taxon>Eukaryota</taxon>
        <taxon>Metazoa</taxon>
        <taxon>Chordata</taxon>
        <taxon>Craniata</taxon>
        <taxon>Vertebrata</taxon>
        <taxon>Euteleostomi</taxon>
        <taxon>Mammalia</taxon>
        <taxon>Eutheria</taxon>
        <taxon>Laurasiatheria</taxon>
        <taxon>Artiodactyla</taxon>
        <taxon>Whippomorpha</taxon>
        <taxon>Cetacea</taxon>
        <taxon>Mysticeti</taxon>
        <taxon>Eschrichtiidae</taxon>
        <taxon>Eschrichtius</taxon>
    </lineage>
</organism>
<keyword evidence="4" id="KW-0963">Cytoplasm</keyword>
<dbReference type="Pfam" id="PF10165">
    <property type="entry name" value="Ric8"/>
    <property type="match status" value="1"/>
</dbReference>
<comment type="subcellular location">
    <subcellularLocation>
        <location evidence="4">Cytoplasm</location>
    </subcellularLocation>
</comment>
<dbReference type="GO" id="GO:0005886">
    <property type="term" value="C:plasma membrane"/>
    <property type="evidence" value="ECO:0007669"/>
    <property type="project" value="TreeGrafter"/>
</dbReference>
<reference evidence="5 6" key="1">
    <citation type="submission" date="2022-11" db="EMBL/GenBank/DDBJ databases">
        <title>Whole genome sequence of Eschrichtius robustus ER-17-0199.</title>
        <authorList>
            <person name="Bruniche-Olsen A."/>
            <person name="Black A.N."/>
            <person name="Fields C.J."/>
            <person name="Walden K."/>
            <person name="Dewoody J.A."/>
        </authorList>
    </citation>
    <scope>NUCLEOTIDE SEQUENCE [LARGE SCALE GENOMIC DNA]</scope>
    <source>
        <strain evidence="5">ER-17-0199</strain>
        <tissue evidence="5">Blubber</tissue>
    </source>
</reference>